<dbReference type="EMBL" id="MH908924">
    <property type="protein sequence ID" value="AYM54525.1"/>
    <property type="molecule type" value="Genomic_DNA"/>
</dbReference>
<keyword evidence="1" id="KW-0812">Transmembrane</keyword>
<sequence>MLSKEIMGLLALWILWINTLLIAAAAYKEVARLRARQKQLAPRAGEGAALVKARVVRGEGPGGAIAAHRVEQLGRAGAEQKGLRTIAFNDRDHGAALFGGALAIEGHDGEIALAASEQAELWLPADRVANAAACASDEVFDKAYAEARKARGFARTVSTPIDANSELFVFGRIARDGAGCALCAADDGGLLIATFDPRPWLARKIGLGLLFIVAELAIAAALTWLALRPPVFGLVSTLGGALCLAYFLLVQPAGTWLRDALRPPSRAFLRGRWVRSAAVADDAKAPSATKGALSRAV</sequence>
<proteinExistence type="predicted"/>
<protein>
    <submittedName>
        <fullName evidence="2">Uncharacterized protein</fullName>
    </submittedName>
</protein>
<accession>A0A3S5GYM4</accession>
<dbReference type="AlphaFoldDB" id="A0A3S5GYM4"/>
<evidence type="ECO:0000256" key="1">
    <source>
        <dbReference type="SAM" id="Phobius"/>
    </source>
</evidence>
<feature type="transmembrane region" description="Helical" evidence="1">
    <location>
        <begin position="205"/>
        <end position="225"/>
    </location>
</feature>
<feature type="transmembrane region" description="Helical" evidence="1">
    <location>
        <begin position="6"/>
        <end position="27"/>
    </location>
</feature>
<feature type="transmembrane region" description="Helical" evidence="1">
    <location>
        <begin position="231"/>
        <end position="249"/>
    </location>
</feature>
<keyword evidence="1" id="KW-1133">Transmembrane helix</keyword>
<keyword evidence="1" id="KW-0472">Membrane</keyword>
<evidence type="ECO:0000313" key="2">
    <source>
        <dbReference type="EMBL" id="AYM54525.1"/>
    </source>
</evidence>
<reference evidence="2" key="1">
    <citation type="journal article" date="2018" name="J. Ind. Microbiol. Biotechnol.">
        <title>Genome mining reveals uncommon alkylpyrones as type III PKS products from myxobacteria.</title>
        <authorList>
            <person name="Hug J.J."/>
            <person name="Panter F."/>
            <person name="Krug D."/>
            <person name="Muller R."/>
        </authorList>
    </citation>
    <scope>NUCLEOTIDE SEQUENCE</scope>
    <source>
        <strain evidence="2">SBSr021</strain>
    </source>
</reference>
<name>A0A3S5GYM4_9BACT</name>
<organism evidence="2">
    <name type="scientific">Racemicystis crocea</name>
    <dbReference type="NCBI Taxonomy" id="1707966"/>
    <lineage>
        <taxon>Bacteria</taxon>
        <taxon>Pseudomonadati</taxon>
        <taxon>Myxococcota</taxon>
        <taxon>Polyangia</taxon>
        <taxon>Polyangiales</taxon>
        <taxon>Polyangiaceae</taxon>
    </lineage>
</organism>